<comment type="pathway">
    <text evidence="2">Cell wall biogenesis; peptidoglycan biosynthesis.</text>
</comment>
<dbReference type="SUPFAM" id="SSF54184">
    <property type="entry name" value="Penicillin-binding protein 2x (pbp-2x), c-terminal domain"/>
    <property type="match status" value="2"/>
</dbReference>
<dbReference type="STRING" id="796606.BMMGA3_05635"/>
<keyword evidence="7" id="KW-0812">Transmembrane</keyword>
<comment type="catalytic activity">
    <reaction evidence="6">
        <text>Preferential cleavage: (Ac)2-L-Lys-D-Ala-|-D-Ala. Also transpeptidation of peptidyl-alanyl moieties that are N-acyl substituents of D-alanine.</text>
        <dbReference type="EC" id="3.4.16.4"/>
    </reaction>
</comment>
<dbReference type="Gene3D" id="3.40.710.10">
    <property type="entry name" value="DD-peptidase/beta-lactamase superfamily"/>
    <property type="match status" value="1"/>
</dbReference>
<dbReference type="Pfam" id="PF03793">
    <property type="entry name" value="PASTA"/>
    <property type="match status" value="2"/>
</dbReference>
<dbReference type="AlphaFoldDB" id="I3DZ10"/>
<keyword evidence="5 7" id="KW-0472">Membrane</keyword>
<protein>
    <recommendedName>
        <fullName evidence="4">serine-type D-Ala-D-Ala carboxypeptidase</fullName>
        <ecNumber evidence="4">3.4.16.4</ecNumber>
    </recommendedName>
</protein>
<dbReference type="Gene3D" id="3.90.1310.10">
    <property type="entry name" value="Penicillin-binding protein 2a (Domain 2)"/>
    <property type="match status" value="1"/>
</dbReference>
<proteinExistence type="inferred from homology"/>
<organism evidence="9 10">
    <name type="scientific">Bacillus methanolicus (strain MGA3 / ATCC 53907)</name>
    <dbReference type="NCBI Taxonomy" id="796606"/>
    <lineage>
        <taxon>Bacteria</taxon>
        <taxon>Bacillati</taxon>
        <taxon>Bacillota</taxon>
        <taxon>Bacilli</taxon>
        <taxon>Bacillales</taxon>
        <taxon>Bacillaceae</taxon>
        <taxon>Bacillus</taxon>
    </lineage>
</organism>
<dbReference type="EC" id="3.4.16.4" evidence="4"/>
<keyword evidence="7" id="KW-1133">Transmembrane helix</keyword>
<dbReference type="CDD" id="cd06576">
    <property type="entry name" value="PASTA_Pbp2x-like_1"/>
    <property type="match status" value="1"/>
</dbReference>
<dbReference type="GO" id="GO:0005886">
    <property type="term" value="C:plasma membrane"/>
    <property type="evidence" value="ECO:0007669"/>
    <property type="project" value="TreeGrafter"/>
</dbReference>
<dbReference type="PROSITE" id="PS51178">
    <property type="entry name" value="PASTA"/>
    <property type="match status" value="2"/>
</dbReference>
<evidence type="ECO:0000313" key="10">
    <source>
        <dbReference type="Proteomes" id="UP000027602"/>
    </source>
</evidence>
<name>I3DZ10_BACMM</name>
<dbReference type="InterPro" id="IPR005311">
    <property type="entry name" value="PBP_dimer"/>
</dbReference>
<dbReference type="PANTHER" id="PTHR30627:SF26">
    <property type="entry name" value="PENICILLIN-BINDING PROTEIN 2B"/>
    <property type="match status" value="1"/>
</dbReference>
<dbReference type="GO" id="GO:0008658">
    <property type="term" value="F:penicillin binding"/>
    <property type="evidence" value="ECO:0007669"/>
    <property type="project" value="InterPro"/>
</dbReference>
<dbReference type="GO" id="GO:0071555">
    <property type="term" value="P:cell wall organization"/>
    <property type="evidence" value="ECO:0007669"/>
    <property type="project" value="TreeGrafter"/>
</dbReference>
<dbReference type="Proteomes" id="UP000027602">
    <property type="component" value="Chromosome"/>
</dbReference>
<dbReference type="PANTHER" id="PTHR30627">
    <property type="entry name" value="PEPTIDOGLYCAN D,D-TRANSPEPTIDASE"/>
    <property type="match status" value="1"/>
</dbReference>
<reference evidence="9 10" key="1">
    <citation type="journal article" date="2015" name="BMC Genomics">
        <title>Transcriptome analysis of thermophilic methylotrophic Bacillus methanolicus MGA3 using RNA-sequencing provides detailed insights into its previously uncharted transcriptional landscape.</title>
        <authorList>
            <person name="Irla M."/>
            <person name="Neshat A."/>
            <person name="Brautaset T."/>
            <person name="Ruckert C."/>
            <person name="Kalinowski J."/>
            <person name="Wendisch V.F."/>
        </authorList>
    </citation>
    <scope>NUCLEOTIDE SEQUENCE [LARGE SCALE GENOMIC DNA]</scope>
    <source>
        <strain evidence="10">MGA3 / ATCC 53907</strain>
    </source>
</reference>
<dbReference type="KEGG" id="bmet:BMMGA3_05635"/>
<comment type="similarity">
    <text evidence="3">Belongs to the transpeptidase family.</text>
</comment>
<dbReference type="Gene3D" id="3.30.70.2110">
    <property type="match status" value="1"/>
</dbReference>
<dbReference type="Pfam" id="PF00905">
    <property type="entry name" value="Transpeptidase"/>
    <property type="match status" value="1"/>
</dbReference>
<dbReference type="InterPro" id="IPR036138">
    <property type="entry name" value="PBP_dimer_sf"/>
</dbReference>
<dbReference type="InterPro" id="IPR001460">
    <property type="entry name" value="PCN-bd_Tpept"/>
</dbReference>
<dbReference type="InterPro" id="IPR012338">
    <property type="entry name" value="Beta-lactam/transpept-like"/>
</dbReference>
<dbReference type="Gene3D" id="2.20.70.70">
    <property type="match status" value="1"/>
</dbReference>
<dbReference type="eggNOG" id="COG0768">
    <property type="taxonomic scope" value="Bacteria"/>
</dbReference>
<dbReference type="GO" id="GO:0009252">
    <property type="term" value="P:peptidoglycan biosynthetic process"/>
    <property type="evidence" value="ECO:0007669"/>
    <property type="project" value="UniProtKB-UniPathway"/>
</dbReference>
<dbReference type="InterPro" id="IPR005543">
    <property type="entry name" value="PASTA_dom"/>
</dbReference>
<evidence type="ECO:0000256" key="1">
    <source>
        <dbReference type="ARBA" id="ARBA00004370"/>
    </source>
</evidence>
<dbReference type="OrthoDB" id="9804124at2"/>
<sequence>MQKKQPNMNLGAAVLFIIFSLLFFVLLFRFISIQITGEAAGQNLAAKAHQKYMKEMKIEAKRGTIYDRKGEVVAEDGVSYTLVAILDKSMTTNPNKPQHVVDPEMTARKLAKYIDLSEDEIYKRLTVKGKFQVEFGKAGRDLSYQTKKKIEELKLPGITFRREMKRFYPNGIFASHVVGFVEKEEDKKGNVKSVGKIGIEKALNSELTGKAGSVRFESDSWGILLPDGKEKIKPAKNGDDVYLTIDKKIQTFLEDALSKVDKEYNPAKIIAIVADPKTGEILAMGQRPTFNPETREGLGKSWYNEVVENAIEPGSTMKIFTLAAAIQENVFNPNEWYKSGSYRVTKNSPVIRDHNGSGWGTITYLEGIQRSSNVAVAKIVNEKLGFEKFREYLTKFGFDKPTGIDLPNEVTGKIKYDWPIEKITTAYGQGTTVTPIQLIQAAIAIANDGKMLKPHVIDKIVDSQTGKVIRETKPEVTGTPISKETAKKVRDILGTVVSSPKGTGYNRYNIKGYEVAGKTGTANIPGPNGKYLRGSNDYLFSFLGMAPKDNPELIMYVAVQQPEVGTYADGYKPVSKIFNTVMKSSLQYLNIKPVQQEKAVANLVPDVTGLSVEKATKILQAKGFDIVLTGKGKTIEAQLPSGNTTILEGEKIILKTEGDVTVPDMTGWSRRDVMKFAKIGGLQLNITGSGYVVNQKPNPGVFLKKGEYLIVHLEPPEKQTNNVIDQQSDEQNAVKD</sequence>
<dbReference type="Pfam" id="PF03717">
    <property type="entry name" value="PBP_dimer"/>
    <property type="match status" value="1"/>
</dbReference>
<evidence type="ECO:0000256" key="7">
    <source>
        <dbReference type="SAM" id="Phobius"/>
    </source>
</evidence>
<dbReference type="SUPFAM" id="SSF56519">
    <property type="entry name" value="Penicillin binding protein dimerisation domain"/>
    <property type="match status" value="1"/>
</dbReference>
<keyword evidence="10" id="KW-1185">Reference proteome</keyword>
<evidence type="ECO:0000313" key="9">
    <source>
        <dbReference type="EMBL" id="AIE59555.1"/>
    </source>
</evidence>
<dbReference type="InterPro" id="IPR050515">
    <property type="entry name" value="Beta-lactam/transpept"/>
</dbReference>
<dbReference type="SUPFAM" id="SSF56601">
    <property type="entry name" value="beta-lactamase/transpeptidase-like"/>
    <property type="match status" value="1"/>
</dbReference>
<evidence type="ECO:0000256" key="6">
    <source>
        <dbReference type="ARBA" id="ARBA00034000"/>
    </source>
</evidence>
<evidence type="ECO:0000259" key="8">
    <source>
        <dbReference type="PROSITE" id="PS51178"/>
    </source>
</evidence>
<gene>
    <name evidence="9" type="primary">pbpB</name>
    <name evidence="9" type="ORF">BMMGA3_05635</name>
</gene>
<dbReference type="GO" id="GO:0009002">
    <property type="term" value="F:serine-type D-Ala-D-Ala carboxypeptidase activity"/>
    <property type="evidence" value="ECO:0007669"/>
    <property type="project" value="UniProtKB-EC"/>
</dbReference>
<feature type="domain" description="PASTA" evidence="8">
    <location>
        <begin position="599"/>
        <end position="654"/>
    </location>
</feature>
<evidence type="ECO:0000256" key="4">
    <source>
        <dbReference type="ARBA" id="ARBA00012448"/>
    </source>
</evidence>
<comment type="subcellular location">
    <subcellularLocation>
        <location evidence="1">Membrane</location>
    </subcellularLocation>
</comment>
<accession>I3DZ10</accession>
<feature type="transmembrane region" description="Helical" evidence="7">
    <location>
        <begin position="12"/>
        <end position="31"/>
    </location>
</feature>
<evidence type="ECO:0000256" key="5">
    <source>
        <dbReference type="ARBA" id="ARBA00023136"/>
    </source>
</evidence>
<dbReference type="SMART" id="SM00740">
    <property type="entry name" value="PASTA"/>
    <property type="match status" value="2"/>
</dbReference>
<dbReference type="FunFam" id="3.40.710.10:FF:000026">
    <property type="entry name" value="Penicillin-binding protein 1"/>
    <property type="match status" value="1"/>
</dbReference>
<evidence type="ECO:0000256" key="3">
    <source>
        <dbReference type="ARBA" id="ARBA00007171"/>
    </source>
</evidence>
<dbReference type="HOGENOM" id="CLU_009289_6_1_9"/>
<dbReference type="CDD" id="cd06575">
    <property type="entry name" value="PASTA_Pbp2x-like_2"/>
    <property type="match status" value="1"/>
</dbReference>
<dbReference type="EMBL" id="CP007739">
    <property type="protein sequence ID" value="AIE59555.1"/>
    <property type="molecule type" value="Genomic_DNA"/>
</dbReference>
<dbReference type="UniPathway" id="UPA00219"/>
<feature type="domain" description="PASTA" evidence="8">
    <location>
        <begin position="655"/>
        <end position="715"/>
    </location>
</feature>
<evidence type="ECO:0000256" key="2">
    <source>
        <dbReference type="ARBA" id="ARBA00004752"/>
    </source>
</evidence>
<dbReference type="RefSeq" id="WP_003348877.1">
    <property type="nucleotide sequence ID" value="NZ_ADWW01000004.1"/>
</dbReference>